<dbReference type="AlphaFoldDB" id="A0A6G5A0P8"/>
<reference evidence="2" key="1">
    <citation type="submission" date="2020-03" db="EMBL/GenBank/DDBJ databases">
        <title>A transcriptome and proteome of the tick Rhipicephalus microplus shaped by the genetic composition of its hosts and developmental stage.</title>
        <authorList>
            <person name="Garcia G.R."/>
            <person name="Ribeiro J.M.C."/>
            <person name="Maruyama S.R."/>
            <person name="Gardinasse L.G."/>
            <person name="Nelson K."/>
            <person name="Ferreira B.R."/>
            <person name="Andrade T.G."/>
            <person name="Santos I.K.F.M."/>
        </authorList>
    </citation>
    <scope>NUCLEOTIDE SEQUENCE</scope>
    <source>
        <strain evidence="2">NSGR</strain>
        <tissue evidence="2">Salivary glands</tissue>
    </source>
</reference>
<name>A0A6G5A0P8_RHIMP</name>
<proteinExistence type="predicted"/>
<evidence type="ECO:0000313" key="2">
    <source>
        <dbReference type="EMBL" id="NIE44581.1"/>
    </source>
</evidence>
<keyword evidence="1" id="KW-1133">Transmembrane helix</keyword>
<organism evidence="2">
    <name type="scientific">Rhipicephalus microplus</name>
    <name type="common">Cattle tick</name>
    <name type="synonym">Boophilus microplus</name>
    <dbReference type="NCBI Taxonomy" id="6941"/>
    <lineage>
        <taxon>Eukaryota</taxon>
        <taxon>Metazoa</taxon>
        <taxon>Ecdysozoa</taxon>
        <taxon>Arthropoda</taxon>
        <taxon>Chelicerata</taxon>
        <taxon>Arachnida</taxon>
        <taxon>Acari</taxon>
        <taxon>Parasitiformes</taxon>
        <taxon>Ixodida</taxon>
        <taxon>Ixodoidea</taxon>
        <taxon>Ixodidae</taxon>
        <taxon>Rhipicephalinae</taxon>
        <taxon>Rhipicephalus</taxon>
        <taxon>Boophilus</taxon>
    </lineage>
</organism>
<dbReference type="EMBL" id="GIKN01002308">
    <property type="protein sequence ID" value="NIE44581.1"/>
    <property type="molecule type" value="Transcribed_RNA"/>
</dbReference>
<evidence type="ECO:0000256" key="1">
    <source>
        <dbReference type="SAM" id="Phobius"/>
    </source>
</evidence>
<accession>A0A6G5A0P8</accession>
<protein>
    <submittedName>
        <fullName evidence="2">Uncharacterized protein</fullName>
    </submittedName>
</protein>
<feature type="transmembrane region" description="Helical" evidence="1">
    <location>
        <begin position="33"/>
        <end position="54"/>
    </location>
</feature>
<keyword evidence="1" id="KW-0472">Membrane</keyword>
<keyword evidence="1" id="KW-0812">Transmembrane</keyword>
<sequence length="79" mass="9241">MWVQKLFVIWLIPPHFHSSKTRAVGLNGITACYLHLVTFSYFSMLFLCSILIISRLRLSTHICKAHYIQCNMFVGMTYK</sequence>